<dbReference type="Proteomes" id="UP000696485">
    <property type="component" value="Unassembled WGS sequence"/>
</dbReference>
<dbReference type="EMBL" id="JAAAUY010000398">
    <property type="protein sequence ID" value="KAF9330423.1"/>
    <property type="molecule type" value="Genomic_DNA"/>
</dbReference>
<accession>A0A9P5SKX5</accession>
<sequence length="604" mass="68413">MNRVVIDYILAEKTRTQWQDYADLAPVIENMLQHNFQTNKALEQKHSLPQLLKLLQLTYDADEEQSLKLFSTLQSYCTIADPFVLAQLLTYAIVSNGELYPPMTTEAGVGWLDWALDYKQDLMKKGEVVKQLWRIVKARGEDIESQAIQLIVASLVQKQEQEKSSDEELTPSHNQLNSRKHNVYYMLHCGPLADHELPLWDSESVINALMRLRDGLNYESYENQLLIIVNLMERFFSWMDSTSSKESIEDLKSRVASYAKIPELLVFTLDTIIKYLDGRWLKSEVREEVKNLANHNNLNVSLLDMNRERDAIQYVSTSLTGAQRYTDSKHTTRGKSLREREVPVKVGRTPAEREFEISDLVARCLQGHDTEVIEQVMRRFILHIGMRVDTAMVSASTQASKHAAQQRDKILLTMMSENPVYRRIMISAMDVDRRSASLCLSLIQGMLRCSVVHWSTCKNVVPSAYPKELKDAIWIAQLAEQTGLIPNPVNQATTLFPLIESRDIGLILEQCYYVLLVRNADTLQVTSGSTISPVATMTDGPELSLLRRVIVKRASRAFHLMSLFAVSTKPVPVPVPVPIRVPGSVGPESGSEPMTTNTAIDFAS</sequence>
<gene>
    <name evidence="2" type="ORF">BG006_006599</name>
</gene>
<name>A0A9P5SKX5_9FUNG</name>
<organism evidence="2 3">
    <name type="scientific">Podila minutissima</name>
    <dbReference type="NCBI Taxonomy" id="64525"/>
    <lineage>
        <taxon>Eukaryota</taxon>
        <taxon>Fungi</taxon>
        <taxon>Fungi incertae sedis</taxon>
        <taxon>Mucoromycota</taxon>
        <taxon>Mortierellomycotina</taxon>
        <taxon>Mortierellomycetes</taxon>
        <taxon>Mortierellales</taxon>
        <taxon>Mortierellaceae</taxon>
        <taxon>Podila</taxon>
    </lineage>
</organism>
<feature type="compositionally biased region" description="Polar residues" evidence="1">
    <location>
        <begin position="592"/>
        <end position="604"/>
    </location>
</feature>
<protein>
    <submittedName>
        <fullName evidence="2">Uncharacterized protein</fullName>
    </submittedName>
</protein>
<comment type="caution">
    <text evidence="2">The sequence shown here is derived from an EMBL/GenBank/DDBJ whole genome shotgun (WGS) entry which is preliminary data.</text>
</comment>
<reference evidence="2" key="1">
    <citation type="journal article" date="2020" name="Fungal Divers.">
        <title>Resolving the Mortierellaceae phylogeny through synthesis of multi-gene phylogenetics and phylogenomics.</title>
        <authorList>
            <person name="Vandepol N."/>
            <person name="Liber J."/>
            <person name="Desiro A."/>
            <person name="Na H."/>
            <person name="Kennedy M."/>
            <person name="Barry K."/>
            <person name="Grigoriev I.V."/>
            <person name="Miller A.N."/>
            <person name="O'Donnell K."/>
            <person name="Stajich J.E."/>
            <person name="Bonito G."/>
        </authorList>
    </citation>
    <scope>NUCLEOTIDE SEQUENCE</scope>
    <source>
        <strain evidence="2">NVP1</strain>
    </source>
</reference>
<evidence type="ECO:0000313" key="3">
    <source>
        <dbReference type="Proteomes" id="UP000696485"/>
    </source>
</evidence>
<proteinExistence type="predicted"/>
<evidence type="ECO:0000256" key="1">
    <source>
        <dbReference type="SAM" id="MobiDB-lite"/>
    </source>
</evidence>
<feature type="region of interest" description="Disordered" evidence="1">
    <location>
        <begin position="584"/>
        <end position="604"/>
    </location>
</feature>
<dbReference type="AlphaFoldDB" id="A0A9P5SKX5"/>
<evidence type="ECO:0000313" key="2">
    <source>
        <dbReference type="EMBL" id="KAF9330423.1"/>
    </source>
</evidence>
<keyword evidence="3" id="KW-1185">Reference proteome</keyword>